<evidence type="ECO:0000313" key="2">
    <source>
        <dbReference type="Proteomes" id="UP000294820"/>
    </source>
</evidence>
<dbReference type="EMBL" id="LT615367">
    <property type="protein sequence ID" value="SLM63416.1"/>
    <property type="molecule type" value="Genomic_DNA"/>
</dbReference>
<dbReference type="AlphaFoldDB" id="A0A375ABX3"/>
<organism evidence="1 2">
    <name type="scientific">Dickeya aquatica</name>
    <dbReference type="NCBI Taxonomy" id="1401087"/>
    <lineage>
        <taxon>Bacteria</taxon>
        <taxon>Pseudomonadati</taxon>
        <taxon>Pseudomonadota</taxon>
        <taxon>Gammaproteobacteria</taxon>
        <taxon>Enterobacterales</taxon>
        <taxon>Pectobacteriaceae</taxon>
        <taxon>Dickeya</taxon>
    </lineage>
</organism>
<name>A0A375ABX3_9GAMM</name>
<keyword evidence="2" id="KW-1185">Reference proteome</keyword>
<gene>
    <name evidence="1" type="ORF">DAQ1742_02538</name>
</gene>
<reference evidence="1 2" key="1">
    <citation type="submission" date="2016-09" db="EMBL/GenBank/DDBJ databases">
        <authorList>
            <person name="Reverchon S."/>
            <person name="Nasser W."/>
            <person name="Leonard S."/>
            <person name="Brochier C."/>
            <person name="Duprey A."/>
        </authorList>
    </citation>
    <scope>NUCLEOTIDE SEQUENCE [LARGE SCALE GENOMIC DNA]</scope>
    <source>
        <strain evidence="1 2">174/2</strain>
    </source>
</reference>
<evidence type="ECO:0000313" key="1">
    <source>
        <dbReference type="EMBL" id="SLM63416.1"/>
    </source>
</evidence>
<dbReference type="KEGG" id="daq:DAQ1742_02538"/>
<proteinExistence type="predicted"/>
<dbReference type="Proteomes" id="UP000294820">
    <property type="component" value="Chromosome 1"/>
</dbReference>
<protein>
    <submittedName>
        <fullName evidence="1">Uncharacterized protein</fullName>
    </submittedName>
</protein>
<sequence>MGGHDGLHRAEKFGLEGEEVALVTAWFPLQQQSKPGFYHI</sequence>
<accession>A0A375ABX3</accession>